<dbReference type="STRING" id="478744.SAMN05444359_1562"/>
<reference evidence="2" key="1">
    <citation type="submission" date="2016-10" db="EMBL/GenBank/DDBJ databases">
        <authorList>
            <person name="Varghese N."/>
            <person name="Submissions S."/>
        </authorList>
    </citation>
    <scope>NUCLEOTIDE SEQUENCE [LARGE SCALE GENOMIC DNA]</scope>
    <source>
        <strain evidence="2">DSM 24740</strain>
    </source>
</reference>
<dbReference type="OrthoDB" id="4956084at2"/>
<dbReference type="PANTHER" id="PTHR36455">
    <property type="match status" value="1"/>
</dbReference>
<dbReference type="PANTHER" id="PTHR36455:SF1">
    <property type="entry name" value="BLR8292 PROTEIN"/>
    <property type="match status" value="1"/>
</dbReference>
<evidence type="ECO:0000313" key="2">
    <source>
        <dbReference type="Proteomes" id="UP000199021"/>
    </source>
</evidence>
<dbReference type="InParanoid" id="A0A1H9PJ58"/>
<accession>A0A1H9PJ58</accession>
<evidence type="ECO:0000313" key="1">
    <source>
        <dbReference type="EMBL" id="SER48194.1"/>
    </source>
</evidence>
<gene>
    <name evidence="1" type="ORF">SAMN05444359_1562</name>
</gene>
<dbReference type="InterPro" id="IPR008878">
    <property type="entry name" value="Transposase_IS66_Orf2"/>
</dbReference>
<proteinExistence type="predicted"/>
<sequence>MLSFSSRQRYFLYRGATDMRKGFNGLSGIVRQHINHDLLSGDVFIFLNKRRDRVKLLVWDRTGFVVWYKVLEQGTFELPAAENDSLEMSWTDIQLFLEGIEIKSVKRRKRYRRVA</sequence>
<dbReference type="NCBIfam" id="NF033819">
    <property type="entry name" value="IS66_TnpB"/>
    <property type="match status" value="1"/>
</dbReference>
<protein>
    <submittedName>
        <fullName evidence="1">IS66 Orf2 like protein</fullName>
    </submittedName>
</protein>
<dbReference type="RefSeq" id="WP_090173609.1">
    <property type="nucleotide sequence ID" value="NZ_FOFB01000056.1"/>
</dbReference>
<dbReference type="Proteomes" id="UP000199021">
    <property type="component" value="Unassembled WGS sequence"/>
</dbReference>
<organism evidence="1 2">
    <name type="scientific">Neolewinella agarilytica</name>
    <dbReference type="NCBI Taxonomy" id="478744"/>
    <lineage>
        <taxon>Bacteria</taxon>
        <taxon>Pseudomonadati</taxon>
        <taxon>Bacteroidota</taxon>
        <taxon>Saprospiria</taxon>
        <taxon>Saprospirales</taxon>
        <taxon>Lewinellaceae</taxon>
        <taxon>Neolewinella</taxon>
    </lineage>
</organism>
<dbReference type="Pfam" id="PF05717">
    <property type="entry name" value="TnpB_IS66"/>
    <property type="match status" value="1"/>
</dbReference>
<dbReference type="AlphaFoldDB" id="A0A1H9PJ58"/>
<dbReference type="EMBL" id="FOFB01000056">
    <property type="protein sequence ID" value="SER48194.1"/>
    <property type="molecule type" value="Genomic_DNA"/>
</dbReference>
<name>A0A1H9PJ58_9BACT</name>
<keyword evidence="2" id="KW-1185">Reference proteome</keyword>